<evidence type="ECO:0000256" key="1">
    <source>
        <dbReference type="SAM" id="MobiDB-lite"/>
    </source>
</evidence>
<dbReference type="AlphaFoldDB" id="A0A934KNB7"/>
<comment type="caution">
    <text evidence="2">The sequence shown here is derived from an EMBL/GenBank/DDBJ whole genome shotgun (WGS) entry which is preliminary data.</text>
</comment>
<organism evidence="2 3">
    <name type="scientific">Candidatus Amunia macphersoniae</name>
    <dbReference type="NCBI Taxonomy" id="3127014"/>
    <lineage>
        <taxon>Bacteria</taxon>
        <taxon>Bacillati</taxon>
        <taxon>Candidatus Dormiibacterota</taxon>
        <taxon>Candidatus Dormibacteria</taxon>
        <taxon>Candidatus Aeolococcales</taxon>
        <taxon>Candidatus Aeolococcaceae</taxon>
        <taxon>Candidatus Amunia</taxon>
    </lineage>
</organism>
<name>A0A934KNB7_9BACT</name>
<proteinExistence type="predicted"/>
<feature type="compositionally biased region" description="Polar residues" evidence="1">
    <location>
        <begin position="1"/>
        <end position="17"/>
    </location>
</feature>
<dbReference type="Proteomes" id="UP000614410">
    <property type="component" value="Unassembled WGS sequence"/>
</dbReference>
<accession>A0A934KNB7</accession>
<evidence type="ECO:0000313" key="2">
    <source>
        <dbReference type="EMBL" id="MBJ7608282.1"/>
    </source>
</evidence>
<sequence length="57" mass="5978">MDARITTTDGGNVTMANEKNRGAPKKQEKKPKAPSTAKAARREAAKKAHQSTPSSGA</sequence>
<protein>
    <submittedName>
        <fullName evidence="2">Uncharacterized protein</fullName>
    </submittedName>
</protein>
<gene>
    <name evidence="2" type="ORF">JF887_02465</name>
</gene>
<evidence type="ECO:0000313" key="3">
    <source>
        <dbReference type="Proteomes" id="UP000614410"/>
    </source>
</evidence>
<reference evidence="2 3" key="1">
    <citation type="submission" date="2020-10" db="EMBL/GenBank/DDBJ databases">
        <title>Ca. Dormibacterota MAGs.</title>
        <authorList>
            <person name="Montgomery K."/>
        </authorList>
    </citation>
    <scope>NUCLEOTIDE SEQUENCE [LARGE SCALE GENOMIC DNA]</scope>
    <source>
        <strain evidence="2">Mitchell_Peninsula_5</strain>
    </source>
</reference>
<dbReference type="EMBL" id="JAEKNN010000009">
    <property type="protein sequence ID" value="MBJ7608282.1"/>
    <property type="molecule type" value="Genomic_DNA"/>
</dbReference>
<feature type="region of interest" description="Disordered" evidence="1">
    <location>
        <begin position="1"/>
        <end position="57"/>
    </location>
</feature>